<evidence type="ECO:0000313" key="2">
    <source>
        <dbReference type="Proteomes" id="UP001057877"/>
    </source>
</evidence>
<protein>
    <submittedName>
        <fullName evidence="1">VOC family protein</fullName>
    </submittedName>
</protein>
<dbReference type="InterPro" id="IPR029068">
    <property type="entry name" value="Glyas_Bleomycin-R_OHBP_Dase"/>
</dbReference>
<proteinExistence type="predicted"/>
<organism evidence="1 2">
    <name type="scientific">Paenibacillus spongiae</name>
    <dbReference type="NCBI Taxonomy" id="2909671"/>
    <lineage>
        <taxon>Bacteria</taxon>
        <taxon>Bacillati</taxon>
        <taxon>Bacillota</taxon>
        <taxon>Bacilli</taxon>
        <taxon>Bacillales</taxon>
        <taxon>Paenibacillaceae</taxon>
        <taxon>Paenibacillus</taxon>
    </lineage>
</organism>
<gene>
    <name evidence="1" type="ORF">L1F29_17170</name>
</gene>
<name>A0ABY5SLB3_9BACL</name>
<accession>A0ABY5SLB3</accession>
<dbReference type="PANTHER" id="PTHR33990">
    <property type="entry name" value="PROTEIN YJDN-RELATED"/>
    <property type="match status" value="1"/>
</dbReference>
<dbReference type="EMBL" id="CP091430">
    <property type="protein sequence ID" value="UVI33460.1"/>
    <property type="molecule type" value="Genomic_DNA"/>
</dbReference>
<sequence>MCGWLIDKFGVSWQIIPKHFSEMICNPDPERSERVMKALLQTKAKINMKSLEQAYEV</sequence>
<dbReference type="RefSeq" id="WP_258389513.1">
    <property type="nucleotide sequence ID" value="NZ_CP091430.1"/>
</dbReference>
<dbReference type="SUPFAM" id="SSF54593">
    <property type="entry name" value="Glyoxalase/Bleomycin resistance protein/Dihydroxybiphenyl dioxygenase"/>
    <property type="match status" value="1"/>
</dbReference>
<dbReference type="Gene3D" id="3.10.180.10">
    <property type="entry name" value="2,3-Dihydroxybiphenyl 1,2-Dioxygenase, domain 1"/>
    <property type="match status" value="1"/>
</dbReference>
<dbReference type="Proteomes" id="UP001057877">
    <property type="component" value="Chromosome"/>
</dbReference>
<keyword evidence="2" id="KW-1185">Reference proteome</keyword>
<reference evidence="1" key="1">
    <citation type="submission" date="2022-01" db="EMBL/GenBank/DDBJ databases">
        <title>Paenibacillus spongiae sp. nov., isolated from marine sponge.</title>
        <authorList>
            <person name="Li Z."/>
            <person name="Zhang M."/>
        </authorList>
    </citation>
    <scope>NUCLEOTIDE SEQUENCE</scope>
    <source>
        <strain evidence="1">PHS-Z3</strain>
    </source>
</reference>
<evidence type="ECO:0000313" key="1">
    <source>
        <dbReference type="EMBL" id="UVI33460.1"/>
    </source>
</evidence>